<feature type="transmembrane region" description="Helical" evidence="13">
    <location>
        <begin position="386"/>
        <end position="407"/>
    </location>
</feature>
<evidence type="ECO:0000256" key="6">
    <source>
        <dbReference type="ARBA" id="ARBA00022692"/>
    </source>
</evidence>
<feature type="region of interest" description="Disordered" evidence="12">
    <location>
        <begin position="31"/>
        <end position="66"/>
    </location>
</feature>
<feature type="transmembrane region" description="Helical" evidence="13">
    <location>
        <begin position="361"/>
        <end position="380"/>
    </location>
</feature>
<comment type="function">
    <text evidence="1">Mediates high-affinity intracellular uptake of the rare oligo-element molybdenum.</text>
</comment>
<evidence type="ECO:0000256" key="4">
    <source>
        <dbReference type="ARBA" id="ARBA00022448"/>
    </source>
</evidence>
<evidence type="ECO:0000256" key="9">
    <source>
        <dbReference type="ARBA" id="ARBA00023136"/>
    </source>
</evidence>
<feature type="transmembrane region" description="Helical" evidence="13">
    <location>
        <begin position="83"/>
        <end position="104"/>
    </location>
</feature>
<feature type="transmembrane region" description="Helical" evidence="13">
    <location>
        <begin position="290"/>
        <end position="311"/>
    </location>
</feature>
<evidence type="ECO:0000256" key="13">
    <source>
        <dbReference type="SAM" id="Phobius"/>
    </source>
</evidence>
<dbReference type="SUPFAM" id="SSF103473">
    <property type="entry name" value="MFS general substrate transporter"/>
    <property type="match status" value="1"/>
</dbReference>
<dbReference type="CDD" id="cd17487">
    <property type="entry name" value="MFS_MFSD5_like"/>
    <property type="match status" value="1"/>
</dbReference>
<feature type="transmembrane region" description="Helical" evidence="13">
    <location>
        <begin position="144"/>
        <end position="161"/>
    </location>
</feature>
<sequence>MKYFYEANAALFAAGSAYLLSRQYWRSNNRLRRPGAEAEPSKEGDLEREIEDQSDHSDGAHGSDPSIAAESSEAIRRFQIDYFLVYALAVAADWLQGPHIYAIYKYEKQLPEKTVAALYAAGFIAGAVSASFAGGLADRHGRRLACLFYCASYALTCLTMLSDNLIILFLGRLCGGVSTTLLFSVFPAWMIAEYHNRGLQNTELHLSSVFSKMTTLSCVVAIVSGILGDALVAYFGSRVWPFLAATACSGGAAFLIVQSWKENYGTQSSATSSSFAGLKSALAIAKDPRVLALGVASAVFEGTMYLVIFFWSAALKSARAHAGSADELPFGLIFSNFMCAMMAGSAIFGLSSHTRQNVTHLLMATLLIVSCCLSAAVLLLEHEMGAFWAICLIELCIGIYFPSMELLKSEVIEDGVRGTAYSVMRVPLNVFVVAAHAMDQEGDEHRKHVFLTCAVLLMVAFGVLKRYSPASGEVGGMAV</sequence>
<feature type="transmembrane region" description="Helical" evidence="13">
    <location>
        <begin position="449"/>
        <end position="467"/>
    </location>
</feature>
<proteinExistence type="predicted"/>
<comment type="subcellular location">
    <subcellularLocation>
        <location evidence="2">Cell membrane</location>
        <topology evidence="2">Multi-pass membrane protein</topology>
    </subcellularLocation>
</comment>
<feature type="transmembrane region" description="Helical" evidence="13">
    <location>
        <begin position="239"/>
        <end position="257"/>
    </location>
</feature>
<evidence type="ECO:0000256" key="10">
    <source>
        <dbReference type="ARBA" id="ARBA00030646"/>
    </source>
</evidence>
<gene>
    <name evidence="14" type="ORF">C8A01DRAFT_21409</name>
</gene>
<dbReference type="GO" id="GO:0005886">
    <property type="term" value="C:plasma membrane"/>
    <property type="evidence" value="ECO:0007669"/>
    <property type="project" value="UniProtKB-SubCell"/>
</dbReference>
<dbReference type="GO" id="GO:0006811">
    <property type="term" value="P:monoatomic ion transport"/>
    <property type="evidence" value="ECO:0007669"/>
    <property type="project" value="UniProtKB-KW"/>
</dbReference>
<dbReference type="PANTHER" id="PTHR23516">
    <property type="entry name" value="SAM (S-ADENOSYL METHIONINE) TRANSPORTER"/>
    <property type="match status" value="1"/>
</dbReference>
<feature type="transmembrane region" description="Helical" evidence="13">
    <location>
        <begin position="331"/>
        <end position="349"/>
    </location>
</feature>
<organism evidence="14 15">
    <name type="scientific">Parachaetomium inaequale</name>
    <dbReference type="NCBI Taxonomy" id="2588326"/>
    <lineage>
        <taxon>Eukaryota</taxon>
        <taxon>Fungi</taxon>
        <taxon>Dikarya</taxon>
        <taxon>Ascomycota</taxon>
        <taxon>Pezizomycotina</taxon>
        <taxon>Sordariomycetes</taxon>
        <taxon>Sordariomycetidae</taxon>
        <taxon>Sordariales</taxon>
        <taxon>Chaetomiaceae</taxon>
        <taxon>Parachaetomium</taxon>
    </lineage>
</organism>
<feature type="transmembrane region" description="Helical" evidence="13">
    <location>
        <begin position="167"/>
        <end position="192"/>
    </location>
</feature>
<evidence type="ECO:0000313" key="14">
    <source>
        <dbReference type="EMBL" id="KAK4031348.1"/>
    </source>
</evidence>
<keyword evidence="6 13" id="KW-0812">Transmembrane</keyword>
<feature type="compositionally biased region" description="Basic and acidic residues" evidence="12">
    <location>
        <begin position="34"/>
        <end position="61"/>
    </location>
</feature>
<evidence type="ECO:0000256" key="5">
    <source>
        <dbReference type="ARBA" id="ARBA00022475"/>
    </source>
</evidence>
<keyword evidence="4" id="KW-0813">Transport</keyword>
<dbReference type="AlphaFoldDB" id="A0AAN6SL46"/>
<evidence type="ECO:0000256" key="1">
    <source>
        <dbReference type="ARBA" id="ARBA00003019"/>
    </source>
</evidence>
<dbReference type="Pfam" id="PF05631">
    <property type="entry name" value="MFS_5"/>
    <property type="match status" value="1"/>
</dbReference>
<dbReference type="InterPro" id="IPR036259">
    <property type="entry name" value="MFS_trans_sf"/>
</dbReference>
<comment type="caution">
    <text evidence="14">The sequence shown here is derived from an EMBL/GenBank/DDBJ whole genome shotgun (WGS) entry which is preliminary data.</text>
</comment>
<feature type="transmembrane region" description="Helical" evidence="13">
    <location>
        <begin position="213"/>
        <end position="233"/>
    </location>
</feature>
<keyword evidence="8" id="KW-0406">Ion transport</keyword>
<dbReference type="PANTHER" id="PTHR23516:SF1">
    <property type="entry name" value="MOLYBDATE-ANION TRANSPORTER"/>
    <property type="match status" value="1"/>
</dbReference>
<dbReference type="Proteomes" id="UP001303115">
    <property type="component" value="Unassembled WGS sequence"/>
</dbReference>
<name>A0AAN6SL46_9PEZI</name>
<reference evidence="15" key="1">
    <citation type="journal article" date="2023" name="Mol. Phylogenet. Evol.">
        <title>Genome-scale phylogeny and comparative genomics of the fungal order Sordariales.</title>
        <authorList>
            <person name="Hensen N."/>
            <person name="Bonometti L."/>
            <person name="Westerberg I."/>
            <person name="Brannstrom I.O."/>
            <person name="Guillou S."/>
            <person name="Cros-Aarteil S."/>
            <person name="Calhoun S."/>
            <person name="Haridas S."/>
            <person name="Kuo A."/>
            <person name="Mondo S."/>
            <person name="Pangilinan J."/>
            <person name="Riley R."/>
            <person name="LaButti K."/>
            <person name="Andreopoulos B."/>
            <person name="Lipzen A."/>
            <person name="Chen C."/>
            <person name="Yan M."/>
            <person name="Daum C."/>
            <person name="Ng V."/>
            <person name="Clum A."/>
            <person name="Steindorff A."/>
            <person name="Ohm R.A."/>
            <person name="Martin F."/>
            <person name="Silar P."/>
            <person name="Natvig D.O."/>
            <person name="Lalanne C."/>
            <person name="Gautier V."/>
            <person name="Ament-Velasquez S.L."/>
            <person name="Kruys A."/>
            <person name="Hutchinson M.I."/>
            <person name="Powell A.J."/>
            <person name="Barry K."/>
            <person name="Miller A.N."/>
            <person name="Grigoriev I.V."/>
            <person name="Debuchy R."/>
            <person name="Gladieux P."/>
            <person name="Hiltunen Thoren M."/>
            <person name="Johannesson H."/>
        </authorList>
    </citation>
    <scope>NUCLEOTIDE SEQUENCE [LARGE SCALE GENOMIC DNA]</scope>
    <source>
        <strain evidence="15">CBS 284.82</strain>
    </source>
</reference>
<keyword evidence="7 13" id="KW-1133">Transmembrane helix</keyword>
<dbReference type="InterPro" id="IPR008509">
    <property type="entry name" value="MOT2/MFSD5"/>
</dbReference>
<evidence type="ECO:0000256" key="2">
    <source>
        <dbReference type="ARBA" id="ARBA00004651"/>
    </source>
</evidence>
<dbReference type="Gene3D" id="1.20.1250.20">
    <property type="entry name" value="MFS general substrate transporter like domains"/>
    <property type="match status" value="1"/>
</dbReference>
<evidence type="ECO:0000256" key="8">
    <source>
        <dbReference type="ARBA" id="ARBA00023065"/>
    </source>
</evidence>
<protein>
    <recommendedName>
        <fullName evidence="3">Molybdate-anion transporter</fullName>
    </recommendedName>
    <alternativeName>
        <fullName evidence="10">Major facilitator superfamily domain-containing protein 5</fullName>
    </alternativeName>
    <alternativeName>
        <fullName evidence="11">Molybdate transporter 2 homolog</fullName>
    </alternativeName>
</protein>
<evidence type="ECO:0000256" key="12">
    <source>
        <dbReference type="SAM" id="MobiDB-lite"/>
    </source>
</evidence>
<accession>A0AAN6SL46</accession>
<evidence type="ECO:0000256" key="7">
    <source>
        <dbReference type="ARBA" id="ARBA00022989"/>
    </source>
</evidence>
<evidence type="ECO:0000256" key="3">
    <source>
        <dbReference type="ARBA" id="ARBA00021242"/>
    </source>
</evidence>
<dbReference type="EMBL" id="MU854852">
    <property type="protein sequence ID" value="KAK4031348.1"/>
    <property type="molecule type" value="Genomic_DNA"/>
</dbReference>
<evidence type="ECO:0000256" key="11">
    <source>
        <dbReference type="ARBA" id="ARBA00032555"/>
    </source>
</evidence>
<evidence type="ECO:0000313" key="15">
    <source>
        <dbReference type="Proteomes" id="UP001303115"/>
    </source>
</evidence>
<dbReference type="GO" id="GO:0015098">
    <property type="term" value="F:molybdate ion transmembrane transporter activity"/>
    <property type="evidence" value="ECO:0007669"/>
    <property type="project" value="InterPro"/>
</dbReference>
<keyword evidence="15" id="KW-1185">Reference proteome</keyword>
<feature type="transmembrane region" description="Helical" evidence="13">
    <location>
        <begin position="116"/>
        <end position="137"/>
    </location>
</feature>
<keyword evidence="9 13" id="KW-0472">Membrane</keyword>
<keyword evidence="5" id="KW-1003">Cell membrane</keyword>